<name>A0A835HVZ3_9MAGN</name>
<reference evidence="2 3" key="1">
    <citation type="submission" date="2020-10" db="EMBL/GenBank/DDBJ databases">
        <title>The Coptis chinensis genome and diversification of protoberbering-type alkaloids.</title>
        <authorList>
            <person name="Wang B."/>
            <person name="Shu S."/>
            <person name="Song C."/>
            <person name="Liu Y."/>
        </authorList>
    </citation>
    <scope>NUCLEOTIDE SEQUENCE [LARGE SCALE GENOMIC DNA]</scope>
    <source>
        <strain evidence="2">HL-2020</strain>
        <tissue evidence="2">Leaf</tissue>
    </source>
</reference>
<evidence type="ECO:0000256" key="1">
    <source>
        <dbReference type="SAM" id="MobiDB-lite"/>
    </source>
</evidence>
<dbReference type="Proteomes" id="UP000631114">
    <property type="component" value="Unassembled WGS sequence"/>
</dbReference>
<comment type="caution">
    <text evidence="2">The sequence shown here is derived from an EMBL/GenBank/DDBJ whole genome shotgun (WGS) entry which is preliminary data.</text>
</comment>
<accession>A0A835HVZ3</accession>
<feature type="compositionally biased region" description="Polar residues" evidence="1">
    <location>
        <begin position="1"/>
        <end position="40"/>
    </location>
</feature>
<dbReference type="OrthoDB" id="657470at2759"/>
<keyword evidence="3" id="KW-1185">Reference proteome</keyword>
<evidence type="ECO:0000313" key="2">
    <source>
        <dbReference type="EMBL" id="KAF9607970.1"/>
    </source>
</evidence>
<dbReference type="EMBL" id="JADFTS010000004">
    <property type="protein sequence ID" value="KAF9607970.1"/>
    <property type="molecule type" value="Genomic_DNA"/>
</dbReference>
<dbReference type="PANTHER" id="PTHR47070:SF2">
    <property type="entry name" value="OS06G0206100 PROTEIN"/>
    <property type="match status" value="1"/>
</dbReference>
<protein>
    <submittedName>
        <fullName evidence="2">Uncharacterized protein</fullName>
    </submittedName>
</protein>
<dbReference type="AlphaFoldDB" id="A0A835HVZ3"/>
<feature type="region of interest" description="Disordered" evidence="1">
    <location>
        <begin position="1"/>
        <end position="47"/>
    </location>
</feature>
<gene>
    <name evidence="2" type="ORF">IFM89_003890</name>
</gene>
<evidence type="ECO:0000313" key="3">
    <source>
        <dbReference type="Proteomes" id="UP000631114"/>
    </source>
</evidence>
<proteinExistence type="predicted"/>
<sequence>MQSLGSSYGTVPQQEVDSLNGHVRNSGSASPASTAVSKHPSSGKKESLGLGNLESYAYIRMAYDHQTSYEMSFFRPSMDESMRGQGVPSPGAAFNSHVANSIPTSSVSMLQQQPIPNFYVPPMGVPGYSNNPAYPHPSNGNGYLVMPGGSSHVAPGGLKYGPSQYKPIPTGTPIGFGSYSNLAGYTLNA</sequence>
<dbReference type="PANTHER" id="PTHR47070">
    <property type="entry name" value="HYDROXYPROLINE-RICH GLYCOPROTEIN-LIKE"/>
    <property type="match status" value="1"/>
</dbReference>
<organism evidence="2 3">
    <name type="scientific">Coptis chinensis</name>
    <dbReference type="NCBI Taxonomy" id="261450"/>
    <lineage>
        <taxon>Eukaryota</taxon>
        <taxon>Viridiplantae</taxon>
        <taxon>Streptophyta</taxon>
        <taxon>Embryophyta</taxon>
        <taxon>Tracheophyta</taxon>
        <taxon>Spermatophyta</taxon>
        <taxon>Magnoliopsida</taxon>
        <taxon>Ranunculales</taxon>
        <taxon>Ranunculaceae</taxon>
        <taxon>Coptidoideae</taxon>
        <taxon>Coptis</taxon>
    </lineage>
</organism>